<name>A0ABW5RVQ5_9BACI</name>
<dbReference type="Gene3D" id="3.20.20.370">
    <property type="entry name" value="Glycoside hydrolase/deacetylase"/>
    <property type="match status" value="1"/>
</dbReference>
<dbReference type="NCBIfam" id="TIGR02873">
    <property type="entry name" value="spore_ylxY"/>
    <property type="match status" value="1"/>
</dbReference>
<protein>
    <submittedName>
        <fullName evidence="2">Polysaccharide deacetylase family protein</fullName>
    </submittedName>
</protein>
<comment type="caution">
    <text evidence="2">The sequence shown here is derived from an EMBL/GenBank/DDBJ whole genome shotgun (WGS) entry which is preliminary data.</text>
</comment>
<dbReference type="InterPro" id="IPR014228">
    <property type="entry name" value="Spore_polysacc_deacetyl_YlxY"/>
</dbReference>
<evidence type="ECO:0000259" key="1">
    <source>
        <dbReference type="PROSITE" id="PS51677"/>
    </source>
</evidence>
<organism evidence="2 3">
    <name type="scientific">Bacillus seohaeanensis</name>
    <dbReference type="NCBI Taxonomy" id="284580"/>
    <lineage>
        <taxon>Bacteria</taxon>
        <taxon>Bacillati</taxon>
        <taxon>Bacillota</taxon>
        <taxon>Bacilli</taxon>
        <taxon>Bacillales</taxon>
        <taxon>Bacillaceae</taxon>
        <taxon>Bacillus</taxon>
    </lineage>
</organism>
<evidence type="ECO:0000313" key="2">
    <source>
        <dbReference type="EMBL" id="MFD2682782.1"/>
    </source>
</evidence>
<feature type="domain" description="NodB homology" evidence="1">
    <location>
        <begin position="129"/>
        <end position="305"/>
    </location>
</feature>
<dbReference type="PANTHER" id="PTHR10587:SF80">
    <property type="entry name" value="CHITOOLIGOSACCHARIDE DEACETYLASE"/>
    <property type="match status" value="1"/>
</dbReference>
<accession>A0ABW5RVQ5</accession>
<dbReference type="CDD" id="cd10950">
    <property type="entry name" value="CE4_BsYlxY_like"/>
    <property type="match status" value="1"/>
</dbReference>
<sequence>MVERKYLIGISLIAILTILAVENPLTSKYVTSLKQTGFEVSYSVEDLRTIIEEEADKRKADPQDAKIDPVWKATPGYNGVMIDVKASLNKMKKDKTFDEDKLVYKQISPKVHLEDLPSSPIYRGHPDKPMASLIINVAWGNEYIPDMLATLKKHHVYATFFLEGRWVQHNPEMAKMIVDAGHEVGNHSFSHPNMEILSSAKVKEEIQKTSQMIKATTGEEVKWFAPPSGSYRDEVVKIADNLNLKTIMWSVDTIDWQKPDPQVLIDRVMRKMHKGAIVLMHPTASTANALNSLILQIKDREIRLGTITSLLKEERIVTNSNNSTQQGNVKSNH</sequence>
<reference evidence="3" key="1">
    <citation type="journal article" date="2019" name="Int. J. Syst. Evol. Microbiol.">
        <title>The Global Catalogue of Microorganisms (GCM) 10K type strain sequencing project: providing services to taxonomists for standard genome sequencing and annotation.</title>
        <authorList>
            <consortium name="The Broad Institute Genomics Platform"/>
            <consortium name="The Broad Institute Genome Sequencing Center for Infectious Disease"/>
            <person name="Wu L."/>
            <person name="Ma J."/>
        </authorList>
    </citation>
    <scope>NUCLEOTIDE SEQUENCE [LARGE SCALE GENOMIC DNA]</scope>
    <source>
        <strain evidence="3">KCTC 3913</strain>
    </source>
</reference>
<dbReference type="SUPFAM" id="SSF88713">
    <property type="entry name" value="Glycoside hydrolase/deacetylase"/>
    <property type="match status" value="1"/>
</dbReference>
<dbReference type="EMBL" id="JBHUMF010000031">
    <property type="protein sequence ID" value="MFD2682782.1"/>
    <property type="molecule type" value="Genomic_DNA"/>
</dbReference>
<dbReference type="InterPro" id="IPR050248">
    <property type="entry name" value="Polysacc_deacetylase_ArnD"/>
</dbReference>
<dbReference type="InterPro" id="IPR011330">
    <property type="entry name" value="Glyco_hydro/deAcase_b/a-brl"/>
</dbReference>
<keyword evidence="3" id="KW-1185">Reference proteome</keyword>
<dbReference type="RefSeq" id="WP_377937776.1">
    <property type="nucleotide sequence ID" value="NZ_JBHUMF010000031.1"/>
</dbReference>
<dbReference type="Proteomes" id="UP001597506">
    <property type="component" value="Unassembled WGS sequence"/>
</dbReference>
<proteinExistence type="predicted"/>
<gene>
    <name evidence="2" type="ORF">ACFSUL_18740</name>
</gene>
<dbReference type="PANTHER" id="PTHR10587">
    <property type="entry name" value="GLYCOSYL TRANSFERASE-RELATED"/>
    <property type="match status" value="1"/>
</dbReference>
<dbReference type="Pfam" id="PF01522">
    <property type="entry name" value="Polysacc_deac_1"/>
    <property type="match status" value="1"/>
</dbReference>
<dbReference type="PROSITE" id="PS51677">
    <property type="entry name" value="NODB"/>
    <property type="match status" value="1"/>
</dbReference>
<evidence type="ECO:0000313" key="3">
    <source>
        <dbReference type="Proteomes" id="UP001597506"/>
    </source>
</evidence>
<dbReference type="InterPro" id="IPR002509">
    <property type="entry name" value="NODB_dom"/>
</dbReference>